<sequence>MGASGVWVDKGKRVLPIEEDTIVVNRKKMV</sequence>
<protein>
    <submittedName>
        <fullName evidence="1">Uncharacterized protein</fullName>
    </submittedName>
</protein>
<evidence type="ECO:0000313" key="1">
    <source>
        <dbReference type="EMBL" id="SVA00267.1"/>
    </source>
</evidence>
<dbReference type="AlphaFoldDB" id="A0A381SDA5"/>
<gene>
    <name evidence="1" type="ORF">METZ01_LOCUS53121</name>
</gene>
<accession>A0A381SDA5</accession>
<proteinExistence type="predicted"/>
<reference evidence="1" key="1">
    <citation type="submission" date="2018-05" db="EMBL/GenBank/DDBJ databases">
        <authorList>
            <person name="Lanie J.A."/>
            <person name="Ng W.-L."/>
            <person name="Kazmierczak K.M."/>
            <person name="Andrzejewski T.M."/>
            <person name="Davidsen T.M."/>
            <person name="Wayne K.J."/>
            <person name="Tettelin H."/>
            <person name="Glass J.I."/>
            <person name="Rusch D."/>
            <person name="Podicherti R."/>
            <person name="Tsui H.-C.T."/>
            <person name="Winkler M.E."/>
        </authorList>
    </citation>
    <scope>NUCLEOTIDE SEQUENCE</scope>
</reference>
<dbReference type="EMBL" id="UINC01002783">
    <property type="protein sequence ID" value="SVA00267.1"/>
    <property type="molecule type" value="Genomic_DNA"/>
</dbReference>
<name>A0A381SDA5_9ZZZZ</name>
<organism evidence="1">
    <name type="scientific">marine metagenome</name>
    <dbReference type="NCBI Taxonomy" id="408172"/>
    <lineage>
        <taxon>unclassified sequences</taxon>
        <taxon>metagenomes</taxon>
        <taxon>ecological metagenomes</taxon>
    </lineage>
</organism>